<dbReference type="KEGG" id="dmm:dnm_008860"/>
<sequence>MPFLLSHMRECHCPPKFPCEAEPRVCVPRQSLGTSEKIHAGNNEIITCRTEAV</sequence>
<reference evidence="1" key="1">
    <citation type="journal article" date="2021" name="Microb. Physiol.">
        <title>Proteogenomic Insights into the Physiology of Marine, Sulfate-Reducing, Filamentous Desulfonema limicola and Desulfonema magnum.</title>
        <authorList>
            <person name="Schnaars V."/>
            <person name="Wohlbrand L."/>
            <person name="Scheve S."/>
            <person name="Hinrichs C."/>
            <person name="Reinhardt R."/>
            <person name="Rabus R."/>
        </authorList>
    </citation>
    <scope>NUCLEOTIDE SEQUENCE</scope>
    <source>
        <strain evidence="1">4be13</strain>
    </source>
</reference>
<proteinExistence type="predicted"/>
<protein>
    <submittedName>
        <fullName evidence="1">Uncharacterized protein</fullName>
    </submittedName>
</protein>
<organism evidence="1 2">
    <name type="scientific">Desulfonema magnum</name>
    <dbReference type="NCBI Taxonomy" id="45655"/>
    <lineage>
        <taxon>Bacteria</taxon>
        <taxon>Pseudomonadati</taxon>
        <taxon>Thermodesulfobacteriota</taxon>
        <taxon>Desulfobacteria</taxon>
        <taxon>Desulfobacterales</taxon>
        <taxon>Desulfococcaceae</taxon>
        <taxon>Desulfonema</taxon>
    </lineage>
</organism>
<name>A0A975GLJ3_9BACT</name>
<evidence type="ECO:0000313" key="1">
    <source>
        <dbReference type="EMBL" id="QTA84883.1"/>
    </source>
</evidence>
<keyword evidence="2" id="KW-1185">Reference proteome</keyword>
<dbReference type="AlphaFoldDB" id="A0A975GLJ3"/>
<dbReference type="Proteomes" id="UP000663722">
    <property type="component" value="Chromosome"/>
</dbReference>
<dbReference type="EMBL" id="CP061800">
    <property type="protein sequence ID" value="QTA84883.1"/>
    <property type="molecule type" value="Genomic_DNA"/>
</dbReference>
<evidence type="ECO:0000313" key="2">
    <source>
        <dbReference type="Proteomes" id="UP000663722"/>
    </source>
</evidence>
<gene>
    <name evidence="1" type="ORF">dnm_008860</name>
</gene>
<accession>A0A975GLJ3</accession>